<sequence>RPVDPVQGGLRRSTGRIDGASSTPSLALAPSFPLRIGRRVVRRSKRREESPHRRLKRECQECGVKFYIGPEETSQQASKRRAALRRSINAAAAKKKRQRVTEKGGEREQLIEPIRNRNVKQRPKMLGHCVCRDRQSETEDARTLRLQGQALRQDGLRQTETEDARISRLQPLKKTRVEDQMRRSGREMESGWDPSKIDAIVASVLVPEERARYADGMPLIWCSGAQPMEAAGLSYLSGVRGP</sequence>
<feature type="non-terminal residue" evidence="2">
    <location>
        <position position="1"/>
    </location>
</feature>
<proteinExistence type="predicted"/>
<evidence type="ECO:0000256" key="1">
    <source>
        <dbReference type="SAM" id="MobiDB-lite"/>
    </source>
</evidence>
<accession>K0SRA9</accession>
<dbReference type="Proteomes" id="UP000266841">
    <property type="component" value="Unassembled WGS sequence"/>
</dbReference>
<dbReference type="EMBL" id="AGNL01010837">
    <property type="protein sequence ID" value="EJK68788.1"/>
    <property type="molecule type" value="Genomic_DNA"/>
</dbReference>
<feature type="compositionally biased region" description="Low complexity" evidence="1">
    <location>
        <begin position="20"/>
        <end position="29"/>
    </location>
</feature>
<dbReference type="AlphaFoldDB" id="K0SRA9"/>
<gene>
    <name evidence="2" type="ORF">THAOC_10002</name>
</gene>
<keyword evidence="3" id="KW-1185">Reference proteome</keyword>
<protein>
    <submittedName>
        <fullName evidence="2">Uncharacterized protein</fullName>
    </submittedName>
</protein>
<reference evidence="2 3" key="1">
    <citation type="journal article" date="2012" name="Genome Biol.">
        <title>Genome and low-iron response of an oceanic diatom adapted to chronic iron limitation.</title>
        <authorList>
            <person name="Lommer M."/>
            <person name="Specht M."/>
            <person name="Roy A.S."/>
            <person name="Kraemer L."/>
            <person name="Andreson R."/>
            <person name="Gutowska M.A."/>
            <person name="Wolf J."/>
            <person name="Bergner S.V."/>
            <person name="Schilhabel M.B."/>
            <person name="Klostermeier U.C."/>
            <person name="Beiko R.G."/>
            <person name="Rosenstiel P."/>
            <person name="Hippler M."/>
            <person name="Laroche J."/>
        </authorList>
    </citation>
    <scope>NUCLEOTIDE SEQUENCE [LARGE SCALE GENOMIC DNA]</scope>
    <source>
        <strain evidence="2 3">CCMP1005</strain>
    </source>
</reference>
<evidence type="ECO:0000313" key="3">
    <source>
        <dbReference type="Proteomes" id="UP000266841"/>
    </source>
</evidence>
<organism evidence="2 3">
    <name type="scientific">Thalassiosira oceanica</name>
    <name type="common">Marine diatom</name>
    <dbReference type="NCBI Taxonomy" id="159749"/>
    <lineage>
        <taxon>Eukaryota</taxon>
        <taxon>Sar</taxon>
        <taxon>Stramenopiles</taxon>
        <taxon>Ochrophyta</taxon>
        <taxon>Bacillariophyta</taxon>
        <taxon>Coscinodiscophyceae</taxon>
        <taxon>Thalassiosirophycidae</taxon>
        <taxon>Thalassiosirales</taxon>
        <taxon>Thalassiosiraceae</taxon>
        <taxon>Thalassiosira</taxon>
    </lineage>
</organism>
<name>K0SRA9_THAOC</name>
<evidence type="ECO:0000313" key="2">
    <source>
        <dbReference type="EMBL" id="EJK68788.1"/>
    </source>
</evidence>
<feature type="region of interest" description="Disordered" evidence="1">
    <location>
        <begin position="1"/>
        <end position="29"/>
    </location>
</feature>
<comment type="caution">
    <text evidence="2">The sequence shown here is derived from an EMBL/GenBank/DDBJ whole genome shotgun (WGS) entry which is preliminary data.</text>
</comment>